<dbReference type="InterPro" id="IPR032816">
    <property type="entry name" value="VTT_dom"/>
</dbReference>
<name>A0AAV1IPF2_9CHLO</name>
<proteinExistence type="predicted"/>
<comment type="caution">
    <text evidence="2">The sequence shown here is derived from an EMBL/GenBank/DDBJ whole genome shotgun (WGS) entry which is preliminary data.</text>
</comment>
<keyword evidence="3" id="KW-1185">Reference proteome</keyword>
<evidence type="ECO:0000259" key="1">
    <source>
        <dbReference type="Pfam" id="PF09335"/>
    </source>
</evidence>
<feature type="domain" description="VTT" evidence="1">
    <location>
        <begin position="5"/>
        <end position="140"/>
    </location>
</feature>
<organism evidence="2 3">
    <name type="scientific">Coccomyxa viridis</name>
    <dbReference type="NCBI Taxonomy" id="1274662"/>
    <lineage>
        <taxon>Eukaryota</taxon>
        <taxon>Viridiplantae</taxon>
        <taxon>Chlorophyta</taxon>
        <taxon>core chlorophytes</taxon>
        <taxon>Trebouxiophyceae</taxon>
        <taxon>Trebouxiophyceae incertae sedis</taxon>
        <taxon>Coccomyxaceae</taxon>
        <taxon>Coccomyxa</taxon>
    </lineage>
</organism>
<sequence>MIPLFPTQPLALSSGLLFGTTEGALCTIFSTTLAASIAFSFAQGLGRTFAQKMIDSEVGGEPGKGDNAAQKALNKVQGSVEKGSFWQQFSAVLALRMTPVLPFSATNYLMGLSSVPFKPFLAATFVAMAIWGPLYASIGAASRGVLQSRGDVGAIFSGMCTLPRFVKCLDASGLTI</sequence>
<dbReference type="Pfam" id="PF09335">
    <property type="entry name" value="VTT_dom"/>
    <property type="match status" value="1"/>
</dbReference>
<dbReference type="EMBL" id="CAUYUE010000018">
    <property type="protein sequence ID" value="CAK0788008.1"/>
    <property type="molecule type" value="Genomic_DNA"/>
</dbReference>
<accession>A0AAV1IPF2</accession>
<dbReference type="PANTHER" id="PTHR46826:SF1">
    <property type="entry name" value="TVP38_TMEM64 FAMILY MEMBRANE PROTEIN YDJX"/>
    <property type="match status" value="1"/>
</dbReference>
<dbReference type="PANTHER" id="PTHR46826">
    <property type="match status" value="1"/>
</dbReference>
<evidence type="ECO:0000313" key="2">
    <source>
        <dbReference type="EMBL" id="CAK0788008.1"/>
    </source>
</evidence>
<reference evidence="2 3" key="1">
    <citation type="submission" date="2023-10" db="EMBL/GenBank/DDBJ databases">
        <authorList>
            <person name="Maclean D."/>
            <person name="Macfadyen A."/>
        </authorList>
    </citation>
    <scope>NUCLEOTIDE SEQUENCE [LARGE SCALE GENOMIC DNA]</scope>
</reference>
<evidence type="ECO:0000313" key="3">
    <source>
        <dbReference type="Proteomes" id="UP001314263"/>
    </source>
</evidence>
<dbReference type="InterPro" id="IPR053240">
    <property type="entry name" value="VTT_domain"/>
</dbReference>
<gene>
    <name evidence="2" type="ORF">CVIRNUC_011230</name>
</gene>
<dbReference type="Proteomes" id="UP001314263">
    <property type="component" value="Unassembled WGS sequence"/>
</dbReference>
<protein>
    <recommendedName>
        <fullName evidence="1">VTT domain-containing protein</fullName>
    </recommendedName>
</protein>
<dbReference type="AlphaFoldDB" id="A0AAV1IPF2"/>